<dbReference type="PANTHER" id="PTHR48051">
    <property type="match status" value="1"/>
</dbReference>
<evidence type="ECO:0000313" key="5">
    <source>
        <dbReference type="RefSeq" id="XP_026725332.1"/>
    </source>
</evidence>
<dbReference type="GO" id="GO:0005737">
    <property type="term" value="C:cytoplasm"/>
    <property type="evidence" value="ECO:0007669"/>
    <property type="project" value="TreeGrafter"/>
</dbReference>
<dbReference type="KEGG" id="tnl:113492181"/>
<dbReference type="InterPro" id="IPR050216">
    <property type="entry name" value="LRR_domain-containing"/>
</dbReference>
<dbReference type="InterPro" id="IPR001611">
    <property type="entry name" value="Leu-rich_rpt"/>
</dbReference>
<dbReference type="InterPro" id="IPR003591">
    <property type="entry name" value="Leu-rich_rpt_typical-subtyp"/>
</dbReference>
<name>A0A7E5VAM0_TRINI</name>
<dbReference type="PANTHER" id="PTHR48051:SF1">
    <property type="entry name" value="RAS SUPPRESSOR PROTEIN 1"/>
    <property type="match status" value="1"/>
</dbReference>
<dbReference type="SUPFAM" id="SSF52058">
    <property type="entry name" value="L domain-like"/>
    <property type="match status" value="1"/>
</dbReference>
<feature type="compositionally biased region" description="Acidic residues" evidence="3">
    <location>
        <begin position="471"/>
        <end position="481"/>
    </location>
</feature>
<evidence type="ECO:0000256" key="2">
    <source>
        <dbReference type="ARBA" id="ARBA00022737"/>
    </source>
</evidence>
<keyword evidence="4" id="KW-1185">Reference proteome</keyword>
<dbReference type="Proteomes" id="UP000322000">
    <property type="component" value="Chromosome 3"/>
</dbReference>
<evidence type="ECO:0000313" key="4">
    <source>
        <dbReference type="Proteomes" id="UP000322000"/>
    </source>
</evidence>
<dbReference type="RefSeq" id="XP_026725332.1">
    <property type="nucleotide sequence ID" value="XM_026869531.1"/>
</dbReference>
<accession>A0A7E5VAM0</accession>
<dbReference type="SMART" id="SM00365">
    <property type="entry name" value="LRR_SD22"/>
    <property type="match status" value="4"/>
</dbReference>
<keyword evidence="2" id="KW-0677">Repeat</keyword>
<keyword evidence="1" id="KW-0433">Leucine-rich repeat</keyword>
<gene>
    <name evidence="5" type="primary">LOC113492181</name>
</gene>
<feature type="region of interest" description="Disordered" evidence="3">
    <location>
        <begin position="459"/>
        <end position="481"/>
    </location>
</feature>
<dbReference type="OrthoDB" id="2021138at2759"/>
<dbReference type="InterPro" id="IPR032675">
    <property type="entry name" value="LRR_dom_sf"/>
</dbReference>
<sequence>MVGTGTKDKDDKISNITNGIENNHIFEVDYLNNITVLDLSKRNLSSISEELDVLPNISHLNISHNNFIEVPKTVMNLKNLITLDISYNAIIFFDDLPSFCDIIEKLDISNNKLEGPPLWVWVEKPKKLSQLNISNNKSICQSLVAGYFEELLQYKTLVNEIIINNCKLNKHMTLLATCSNARVIQLGSEDYDYLAVNHLDHVPCVGLDKCLDVEKLHLCNTQIYDINSDIDIYKNLKELDLSQNHINSLPNEFSNLENLQICVLSFNKLLYLPENLNKLRKLVKLYLDNNELCMLPENLHELPCLKTLDLYGNYLCDGLESVHNLEELDMAQNYFVEPDNEEYFIKKNKLRIHRTNRLDGQRAEAVREESEYSKDETDDEELYNAINNGCQNQQDKPCSRSSTPEDWDSDDYWIPQYYKAISPPRSPWLFFVKKKMEEGNFCPMDAHPISISEKVKYEKMMNPQPVHESDGQFDDYSDDDS</sequence>
<dbReference type="Gene3D" id="3.80.10.10">
    <property type="entry name" value="Ribonuclease Inhibitor"/>
    <property type="match status" value="2"/>
</dbReference>
<dbReference type="SMART" id="SM00369">
    <property type="entry name" value="LRR_TYP"/>
    <property type="match status" value="4"/>
</dbReference>
<dbReference type="Pfam" id="PF13855">
    <property type="entry name" value="LRR_8"/>
    <property type="match status" value="1"/>
</dbReference>
<dbReference type="GeneID" id="113492181"/>
<dbReference type="PROSITE" id="PS51450">
    <property type="entry name" value="LRR"/>
    <property type="match status" value="1"/>
</dbReference>
<proteinExistence type="predicted"/>
<dbReference type="InParanoid" id="A0A7E5VAM0"/>
<evidence type="ECO:0000256" key="1">
    <source>
        <dbReference type="ARBA" id="ARBA00022614"/>
    </source>
</evidence>
<protein>
    <submittedName>
        <fullName evidence="5">Leucine-rich repeat and death domain-containing protein 1-like</fullName>
    </submittedName>
</protein>
<reference evidence="5" key="1">
    <citation type="submission" date="2025-08" db="UniProtKB">
        <authorList>
            <consortium name="RefSeq"/>
        </authorList>
    </citation>
    <scope>IDENTIFICATION</scope>
</reference>
<organism evidence="4 5">
    <name type="scientific">Trichoplusia ni</name>
    <name type="common">Cabbage looper</name>
    <dbReference type="NCBI Taxonomy" id="7111"/>
    <lineage>
        <taxon>Eukaryota</taxon>
        <taxon>Metazoa</taxon>
        <taxon>Ecdysozoa</taxon>
        <taxon>Arthropoda</taxon>
        <taxon>Hexapoda</taxon>
        <taxon>Insecta</taxon>
        <taxon>Pterygota</taxon>
        <taxon>Neoptera</taxon>
        <taxon>Endopterygota</taxon>
        <taxon>Lepidoptera</taxon>
        <taxon>Glossata</taxon>
        <taxon>Ditrysia</taxon>
        <taxon>Noctuoidea</taxon>
        <taxon>Noctuidae</taxon>
        <taxon>Plusiinae</taxon>
        <taxon>Trichoplusia</taxon>
    </lineage>
</organism>
<evidence type="ECO:0000256" key="3">
    <source>
        <dbReference type="SAM" id="MobiDB-lite"/>
    </source>
</evidence>
<dbReference type="AlphaFoldDB" id="A0A7E5VAM0"/>